<keyword evidence="5 9" id="KW-0229">DNA integration</keyword>
<keyword evidence="13" id="KW-1185">Reference proteome</keyword>
<dbReference type="Pfam" id="PF02899">
    <property type="entry name" value="Phage_int_SAM_1"/>
    <property type="match status" value="1"/>
</dbReference>
<evidence type="ECO:0000256" key="7">
    <source>
        <dbReference type="ARBA" id="ARBA00023172"/>
    </source>
</evidence>
<dbReference type="PROSITE" id="PS51900">
    <property type="entry name" value="CB"/>
    <property type="match status" value="1"/>
</dbReference>
<dbReference type="InterPro" id="IPR044068">
    <property type="entry name" value="CB"/>
</dbReference>
<comment type="function">
    <text evidence="9">Site-specific tyrosine recombinase, which acts by catalyzing the cutting and rejoining of the recombining DNA molecules. The XerC-XerD complex is essential to convert dimers of the bacterial chromosome into monomers to permit their segregation at cell division. It also contributes to the segregational stability of plasmids.</text>
</comment>
<feature type="active site" description="O-(3'-phospho-DNA)-tyrosine intermediate" evidence="9">
    <location>
        <position position="291"/>
    </location>
</feature>
<dbReference type="SUPFAM" id="SSF56349">
    <property type="entry name" value="DNA breaking-rejoining enzymes"/>
    <property type="match status" value="1"/>
</dbReference>
<dbReference type="InterPro" id="IPR023009">
    <property type="entry name" value="Tyrosine_recombinase_XerC/XerD"/>
</dbReference>
<feature type="active site" evidence="9">
    <location>
        <position position="259"/>
    </location>
</feature>
<dbReference type="InterPro" id="IPR011010">
    <property type="entry name" value="DNA_brk_join_enz"/>
</dbReference>
<keyword evidence="6 9" id="KW-0238">DNA-binding</keyword>
<comment type="subcellular location">
    <subcellularLocation>
        <location evidence="1 9">Cytoplasm</location>
    </subcellularLocation>
</comment>
<proteinExistence type="inferred from homology"/>
<feature type="active site" evidence="9">
    <location>
        <position position="165"/>
    </location>
</feature>
<evidence type="ECO:0000259" key="11">
    <source>
        <dbReference type="PROSITE" id="PS51900"/>
    </source>
</evidence>
<feature type="active site" evidence="9">
    <location>
        <position position="256"/>
    </location>
</feature>
<evidence type="ECO:0000313" key="13">
    <source>
        <dbReference type="Proteomes" id="UP001203058"/>
    </source>
</evidence>
<organism evidence="12 13">
    <name type="scientific">Sphingomonas telluris</name>
    <dbReference type="NCBI Taxonomy" id="2907998"/>
    <lineage>
        <taxon>Bacteria</taxon>
        <taxon>Pseudomonadati</taxon>
        <taxon>Pseudomonadota</taxon>
        <taxon>Alphaproteobacteria</taxon>
        <taxon>Sphingomonadales</taxon>
        <taxon>Sphingomonadaceae</taxon>
        <taxon>Sphingomonas</taxon>
    </lineage>
</organism>
<feature type="active site" evidence="9">
    <location>
        <position position="282"/>
    </location>
</feature>
<feature type="domain" description="Tyr recombinase" evidence="10">
    <location>
        <begin position="122"/>
        <end position="304"/>
    </location>
</feature>
<evidence type="ECO:0000256" key="6">
    <source>
        <dbReference type="ARBA" id="ARBA00023125"/>
    </source>
</evidence>
<dbReference type="InterPro" id="IPR013762">
    <property type="entry name" value="Integrase-like_cat_sf"/>
</dbReference>
<keyword evidence="3 9" id="KW-0132">Cell division</keyword>
<evidence type="ECO:0000259" key="10">
    <source>
        <dbReference type="PROSITE" id="PS51898"/>
    </source>
</evidence>
<evidence type="ECO:0000256" key="3">
    <source>
        <dbReference type="ARBA" id="ARBA00022618"/>
    </source>
</evidence>
<dbReference type="Proteomes" id="UP001203058">
    <property type="component" value="Unassembled WGS sequence"/>
</dbReference>
<dbReference type="PANTHER" id="PTHR30349:SF90">
    <property type="entry name" value="TYROSINE RECOMBINASE XERD"/>
    <property type="match status" value="1"/>
</dbReference>
<dbReference type="RefSeq" id="WP_241445666.1">
    <property type="nucleotide sequence ID" value="NZ_JAKZHW010000001.1"/>
</dbReference>
<dbReference type="Pfam" id="PF00589">
    <property type="entry name" value="Phage_integrase"/>
    <property type="match status" value="1"/>
</dbReference>
<evidence type="ECO:0000313" key="12">
    <source>
        <dbReference type="EMBL" id="MCH8615003.1"/>
    </source>
</evidence>
<dbReference type="InterPro" id="IPR010998">
    <property type="entry name" value="Integrase_recombinase_N"/>
</dbReference>
<comment type="subunit">
    <text evidence="9">Forms a cyclic heterotetrameric complex composed of two molecules of XerC and two molecules of XerD.</text>
</comment>
<comment type="similarity">
    <text evidence="9">Belongs to the 'phage' integrase family. XerC subfamily.</text>
</comment>
<dbReference type="EMBL" id="JAKZHW010000001">
    <property type="protein sequence ID" value="MCH8615003.1"/>
    <property type="molecule type" value="Genomic_DNA"/>
</dbReference>
<evidence type="ECO:0000256" key="8">
    <source>
        <dbReference type="ARBA" id="ARBA00023306"/>
    </source>
</evidence>
<dbReference type="Gene3D" id="1.10.443.10">
    <property type="entry name" value="Intergrase catalytic core"/>
    <property type="match status" value="1"/>
</dbReference>
<dbReference type="PROSITE" id="PS51898">
    <property type="entry name" value="TYR_RECOMBINASE"/>
    <property type="match status" value="1"/>
</dbReference>
<evidence type="ECO:0000256" key="1">
    <source>
        <dbReference type="ARBA" id="ARBA00004496"/>
    </source>
</evidence>
<comment type="caution">
    <text evidence="12">The sequence shown here is derived from an EMBL/GenBank/DDBJ whole genome shotgun (WGS) entry which is preliminary data.</text>
</comment>
<feature type="domain" description="Core-binding (CB)" evidence="11">
    <location>
        <begin position="11"/>
        <end position="102"/>
    </location>
</feature>
<keyword evidence="4 9" id="KW-0159">Chromosome partition</keyword>
<sequence>MAGGSDGLNVHPASALVERWAAHLLHDRRRSAHTARAYEATAHRLIRFLGTYRGEAVDVGLLTSLGAPDLRAFLAQRRGEGLGASSAARELSAVRAFLTYAAESQGELAQLPRTRAPRKQRTLPRAVAASEAMALAEDAGDAPAEGWVGARDLAILLLLYGAGLRVAEAMSLTGAARPIGETLRITGKRSKTRIVPVMPAVREAIEDYVRQCPWPIGRDDPLFVGVRGGPLNPDLVRRAVAAARRRLGLPDTLTPHALRHSFATHLLARGADLRALQELLGHASLSSTQIYTAVDAARLLDVYRHAHPRA</sequence>
<dbReference type="InterPro" id="IPR002104">
    <property type="entry name" value="Integrase_catalytic"/>
</dbReference>
<dbReference type="SUPFAM" id="SSF47823">
    <property type="entry name" value="lambda integrase-like, N-terminal domain"/>
    <property type="match status" value="1"/>
</dbReference>
<evidence type="ECO:0000256" key="4">
    <source>
        <dbReference type="ARBA" id="ARBA00022829"/>
    </source>
</evidence>
<keyword evidence="2 9" id="KW-0963">Cytoplasm</keyword>
<evidence type="ECO:0000256" key="9">
    <source>
        <dbReference type="HAMAP-Rule" id="MF_01808"/>
    </source>
</evidence>
<protein>
    <recommendedName>
        <fullName evidence="9">Tyrosine recombinase XerC</fullName>
    </recommendedName>
</protein>
<feature type="active site" evidence="9">
    <location>
        <position position="188"/>
    </location>
</feature>
<keyword evidence="8 9" id="KW-0131">Cell cycle</keyword>
<dbReference type="HAMAP" id="MF_01808">
    <property type="entry name" value="Recomb_XerC_XerD"/>
    <property type="match status" value="1"/>
</dbReference>
<evidence type="ECO:0000256" key="5">
    <source>
        <dbReference type="ARBA" id="ARBA00022908"/>
    </source>
</evidence>
<reference evidence="12 13" key="1">
    <citation type="submission" date="2022-03" db="EMBL/GenBank/DDBJ databases">
        <authorList>
            <person name="Jo J.-H."/>
            <person name="Im W.-T."/>
        </authorList>
    </citation>
    <scope>NUCLEOTIDE SEQUENCE [LARGE SCALE GENOMIC DNA]</scope>
    <source>
        <strain evidence="12 13">SM33</strain>
    </source>
</reference>
<gene>
    <name evidence="9" type="primary">xerC</name>
    <name evidence="12" type="ORF">LZ016_02635</name>
</gene>
<dbReference type="PANTHER" id="PTHR30349">
    <property type="entry name" value="PHAGE INTEGRASE-RELATED"/>
    <property type="match status" value="1"/>
</dbReference>
<keyword evidence="7 9" id="KW-0233">DNA recombination</keyword>
<dbReference type="Gene3D" id="1.10.150.130">
    <property type="match status" value="1"/>
</dbReference>
<accession>A0ABS9VJW8</accession>
<dbReference type="InterPro" id="IPR004107">
    <property type="entry name" value="Integrase_SAM-like_N"/>
</dbReference>
<evidence type="ECO:0000256" key="2">
    <source>
        <dbReference type="ARBA" id="ARBA00022490"/>
    </source>
</evidence>
<dbReference type="InterPro" id="IPR050090">
    <property type="entry name" value="Tyrosine_recombinase_XerCD"/>
</dbReference>
<name>A0ABS9VJW8_9SPHN</name>